<protein>
    <recommendedName>
        <fullName evidence="2">Lipoprotein</fullName>
    </recommendedName>
</protein>
<reference evidence="1" key="1">
    <citation type="submission" date="2020-01" db="EMBL/GenBank/DDBJ databases">
        <authorList>
            <person name="Meier V. D."/>
            <person name="Meier V D."/>
        </authorList>
    </citation>
    <scope>NUCLEOTIDE SEQUENCE</scope>
    <source>
        <strain evidence="1">HLG_WM_MAG_06</strain>
    </source>
</reference>
<organism evidence="1">
    <name type="scientific">uncultured Sulfurovum sp</name>
    <dbReference type="NCBI Taxonomy" id="269237"/>
    <lineage>
        <taxon>Bacteria</taxon>
        <taxon>Pseudomonadati</taxon>
        <taxon>Campylobacterota</taxon>
        <taxon>Epsilonproteobacteria</taxon>
        <taxon>Campylobacterales</taxon>
        <taxon>Sulfurovaceae</taxon>
        <taxon>Sulfurovum</taxon>
        <taxon>environmental samples</taxon>
    </lineage>
</organism>
<accession>A0A6S6SSX3</accession>
<name>A0A6S6SSX3_9BACT</name>
<dbReference type="AlphaFoldDB" id="A0A6S6SSX3"/>
<dbReference type="EMBL" id="CACVAP010000056">
    <property type="protein sequence ID" value="CAA6808861.1"/>
    <property type="molecule type" value="Genomic_DNA"/>
</dbReference>
<evidence type="ECO:0000313" key="1">
    <source>
        <dbReference type="EMBL" id="CAA6808861.1"/>
    </source>
</evidence>
<gene>
    <name evidence="1" type="ORF">HELGO_WM17255</name>
</gene>
<sequence length="296" mass="33518">MKFLLVTFLILGITACSYEESKTESTEEVEKVSAVQIQVVGSVIEGLTVCFDKNNSCKQTTTEGMVEFDSFGTYSFKVRDIEISTLTIDNNRTIISPYSLFDQNDTLAEQTLLLLHAFDKSETIDDEEVLLTLSSYIPEVQSFQELFDDINESRMLKYVTNDFNVSDSTEHNITINFSESNITRDNESTTIVVPTKESYESLDTIMNFVDLAVDKNVTLDNFDDNYLLTKSSLTSFNLGDKYVVTAVVKKDHVVLQFFDNTSRTTDEAILVTNSDENVLSTTLLDIRFEEPEIKLE</sequence>
<evidence type="ECO:0008006" key="2">
    <source>
        <dbReference type="Google" id="ProtNLM"/>
    </source>
</evidence>
<dbReference type="PROSITE" id="PS51257">
    <property type="entry name" value="PROKAR_LIPOPROTEIN"/>
    <property type="match status" value="1"/>
</dbReference>
<proteinExistence type="predicted"/>